<dbReference type="EMBL" id="OV725081">
    <property type="protein sequence ID" value="CAH1401911.1"/>
    <property type="molecule type" value="Genomic_DNA"/>
</dbReference>
<gene>
    <name evidence="4" type="ORF">NEZAVI_LOCUS10847</name>
</gene>
<evidence type="ECO:0000313" key="5">
    <source>
        <dbReference type="Proteomes" id="UP001152798"/>
    </source>
</evidence>
<reference evidence="4" key="1">
    <citation type="submission" date="2022-01" db="EMBL/GenBank/DDBJ databases">
        <authorList>
            <person name="King R."/>
        </authorList>
    </citation>
    <scope>NUCLEOTIDE SEQUENCE</scope>
</reference>
<dbReference type="SUPFAM" id="SSF54277">
    <property type="entry name" value="CAD &amp; PB1 domains"/>
    <property type="match status" value="1"/>
</dbReference>
<dbReference type="Proteomes" id="UP001152798">
    <property type="component" value="Chromosome 5"/>
</dbReference>
<name>A0A9P0HH29_NEZVI</name>
<dbReference type="PANTHER" id="PTHR12306">
    <property type="entry name" value="CELL DEATH ACTIVATOR CIDE"/>
    <property type="match status" value="1"/>
</dbReference>
<accession>A0A9P0HH29</accession>
<protein>
    <recommendedName>
        <fullName evidence="3">CIDE-N domain-containing protein</fullName>
    </recommendedName>
</protein>
<evidence type="ECO:0000313" key="4">
    <source>
        <dbReference type="EMBL" id="CAH1401911.1"/>
    </source>
</evidence>
<dbReference type="GO" id="GO:0042981">
    <property type="term" value="P:regulation of apoptotic process"/>
    <property type="evidence" value="ECO:0007669"/>
    <property type="project" value="TreeGrafter"/>
</dbReference>
<dbReference type="CDD" id="cd01615">
    <property type="entry name" value="CIDE_N"/>
    <property type="match status" value="1"/>
</dbReference>
<dbReference type="PROSITE" id="PS51135">
    <property type="entry name" value="CIDE_N"/>
    <property type="match status" value="1"/>
</dbReference>
<organism evidence="4 5">
    <name type="scientific">Nezara viridula</name>
    <name type="common">Southern green stink bug</name>
    <name type="synonym">Cimex viridulus</name>
    <dbReference type="NCBI Taxonomy" id="85310"/>
    <lineage>
        <taxon>Eukaryota</taxon>
        <taxon>Metazoa</taxon>
        <taxon>Ecdysozoa</taxon>
        <taxon>Arthropoda</taxon>
        <taxon>Hexapoda</taxon>
        <taxon>Insecta</taxon>
        <taxon>Pterygota</taxon>
        <taxon>Neoptera</taxon>
        <taxon>Paraneoptera</taxon>
        <taxon>Hemiptera</taxon>
        <taxon>Heteroptera</taxon>
        <taxon>Panheteroptera</taxon>
        <taxon>Pentatomomorpha</taxon>
        <taxon>Pentatomoidea</taxon>
        <taxon>Pentatomidae</taxon>
        <taxon>Pentatominae</taxon>
        <taxon>Nezara</taxon>
    </lineage>
</organism>
<dbReference type="GO" id="GO:0006915">
    <property type="term" value="P:apoptotic process"/>
    <property type="evidence" value="ECO:0007669"/>
    <property type="project" value="UniProtKB-UniRule"/>
</dbReference>
<feature type="domain" description="CIDE-N" evidence="3">
    <location>
        <begin position="5"/>
        <end position="81"/>
    </location>
</feature>
<dbReference type="Gene3D" id="3.10.20.10">
    <property type="match status" value="1"/>
</dbReference>
<evidence type="ECO:0000259" key="3">
    <source>
        <dbReference type="PROSITE" id="PS51135"/>
    </source>
</evidence>
<dbReference type="Pfam" id="PF02017">
    <property type="entry name" value="CIDE-N"/>
    <property type="match status" value="1"/>
</dbReference>
<dbReference type="PANTHER" id="PTHR12306:SF15">
    <property type="entry name" value="DNAATION FACTOR-RELATED PROTEIN 1, ISOFORM B-RELATED"/>
    <property type="match status" value="1"/>
</dbReference>
<dbReference type="OrthoDB" id="6475906at2759"/>
<keyword evidence="1 2" id="KW-0053">Apoptosis</keyword>
<dbReference type="SMART" id="SM00266">
    <property type="entry name" value="CAD"/>
    <property type="match status" value="1"/>
</dbReference>
<keyword evidence="5" id="KW-1185">Reference proteome</keyword>
<evidence type="ECO:0000256" key="1">
    <source>
        <dbReference type="ARBA" id="ARBA00022703"/>
    </source>
</evidence>
<sequence length="184" mass="20442">MMESEGYPYKVVDVGREKKFGLVACSLHDLVHRACEKLNLSGNVKVVLELDGTEVDEEEYFSTLEKNTILMLLTPDQNWAPPGRKRPADETDASGRGLEGLLSRLQSDIGHVSLLGGCELELLSDMDPDSLTDIVPDRVFLDQIKEASGRILSDKRQAQEAMDLLKLYHNAQTIKEGKKSTLAQ</sequence>
<evidence type="ECO:0000256" key="2">
    <source>
        <dbReference type="PROSITE-ProRule" id="PRU00447"/>
    </source>
</evidence>
<dbReference type="AlphaFoldDB" id="A0A9P0HH29"/>
<proteinExistence type="predicted"/>
<dbReference type="InterPro" id="IPR003508">
    <property type="entry name" value="CIDE-N_dom"/>
</dbReference>